<evidence type="ECO:0000256" key="1">
    <source>
        <dbReference type="SAM" id="Phobius"/>
    </source>
</evidence>
<keyword evidence="1" id="KW-0812">Transmembrane</keyword>
<feature type="transmembrane region" description="Helical" evidence="1">
    <location>
        <begin position="38"/>
        <end position="58"/>
    </location>
</feature>
<dbReference type="EMBL" id="WJKJ01000261">
    <property type="protein sequence ID" value="MBD3365120.1"/>
    <property type="molecule type" value="Genomic_DNA"/>
</dbReference>
<keyword evidence="1" id="KW-0472">Membrane</keyword>
<dbReference type="AlphaFoldDB" id="A0A9D5KAI1"/>
<organism evidence="2 3">
    <name type="scientific">candidate division WOR-3 bacterium</name>
    <dbReference type="NCBI Taxonomy" id="2052148"/>
    <lineage>
        <taxon>Bacteria</taxon>
        <taxon>Bacteria division WOR-3</taxon>
    </lineage>
</organism>
<protein>
    <submittedName>
        <fullName evidence="2">Uncharacterized protein</fullName>
    </submittedName>
</protein>
<gene>
    <name evidence="2" type="ORF">GF359_07885</name>
</gene>
<accession>A0A9D5KAI1</accession>
<name>A0A9D5KAI1_UNCW3</name>
<reference evidence="2" key="1">
    <citation type="submission" date="2019-11" db="EMBL/GenBank/DDBJ databases">
        <title>Microbial mats filling the niche in hypersaline microbial mats.</title>
        <authorList>
            <person name="Wong H.L."/>
            <person name="Macleod F.I."/>
            <person name="White R.A. III"/>
            <person name="Burns B.P."/>
        </authorList>
    </citation>
    <scope>NUCLEOTIDE SEQUENCE</scope>
    <source>
        <strain evidence="2">Bin_327</strain>
    </source>
</reference>
<comment type="caution">
    <text evidence="2">The sequence shown here is derived from an EMBL/GenBank/DDBJ whole genome shotgun (WGS) entry which is preliminary data.</text>
</comment>
<proteinExistence type="predicted"/>
<keyword evidence="1" id="KW-1133">Transmembrane helix</keyword>
<evidence type="ECO:0000313" key="2">
    <source>
        <dbReference type="EMBL" id="MBD3365120.1"/>
    </source>
</evidence>
<sequence length="64" mass="6972">METWGIVITIGAIIFGLTGVVFLFWGWNRKNRGLDAPLHFIIAAAGGLLFAGLIYLGARLGLLW</sequence>
<feature type="transmembrane region" description="Helical" evidence="1">
    <location>
        <begin position="6"/>
        <end position="26"/>
    </location>
</feature>
<dbReference type="Proteomes" id="UP000630660">
    <property type="component" value="Unassembled WGS sequence"/>
</dbReference>
<evidence type="ECO:0000313" key="3">
    <source>
        <dbReference type="Proteomes" id="UP000630660"/>
    </source>
</evidence>